<reference evidence="1 2" key="1">
    <citation type="journal article" date="2012" name="Genome Biol.">
        <title>Genome and low-iron response of an oceanic diatom adapted to chronic iron limitation.</title>
        <authorList>
            <person name="Lommer M."/>
            <person name="Specht M."/>
            <person name="Roy A.S."/>
            <person name="Kraemer L."/>
            <person name="Andreson R."/>
            <person name="Gutowska M.A."/>
            <person name="Wolf J."/>
            <person name="Bergner S.V."/>
            <person name="Schilhabel M.B."/>
            <person name="Klostermeier U.C."/>
            <person name="Beiko R.G."/>
            <person name="Rosenstiel P."/>
            <person name="Hippler M."/>
            <person name="Laroche J."/>
        </authorList>
    </citation>
    <scope>NUCLEOTIDE SEQUENCE [LARGE SCALE GENOMIC DNA]</scope>
    <source>
        <strain evidence="1 2">CCMP1005</strain>
    </source>
</reference>
<evidence type="ECO:0000313" key="2">
    <source>
        <dbReference type="Proteomes" id="UP000266841"/>
    </source>
</evidence>
<organism evidence="1 2">
    <name type="scientific">Thalassiosira oceanica</name>
    <name type="common">Marine diatom</name>
    <dbReference type="NCBI Taxonomy" id="159749"/>
    <lineage>
        <taxon>Eukaryota</taxon>
        <taxon>Sar</taxon>
        <taxon>Stramenopiles</taxon>
        <taxon>Ochrophyta</taxon>
        <taxon>Bacillariophyta</taxon>
        <taxon>Coscinodiscophyceae</taxon>
        <taxon>Thalassiosirophycidae</taxon>
        <taxon>Thalassiosirales</taxon>
        <taxon>Thalassiosiraceae</taxon>
        <taxon>Thalassiosira</taxon>
    </lineage>
</organism>
<gene>
    <name evidence="1" type="ORF">THAOC_03603</name>
</gene>
<keyword evidence="2" id="KW-1185">Reference proteome</keyword>
<name>K0T7J3_THAOC</name>
<dbReference type="EMBL" id="AGNL01003422">
    <property type="protein sequence ID" value="EJK74703.1"/>
    <property type="molecule type" value="Genomic_DNA"/>
</dbReference>
<comment type="caution">
    <text evidence="1">The sequence shown here is derived from an EMBL/GenBank/DDBJ whole genome shotgun (WGS) entry which is preliminary data.</text>
</comment>
<sequence length="155" mass="16551">MYVVSRETGGADNGQYWPERGDAQHAWRAGQRHGAACGAPNLANGQKLRPKQLRPVNTSRVRQAKPTTQIRSGMIGMIQIYLAGMSSIGWRPVNACAQNLTLAVVKAFDIIHAHMVESNENDAAVAQQDIAADPPLGLQLIDVSGLVGIGATVVE</sequence>
<proteinExistence type="predicted"/>
<dbReference type="AlphaFoldDB" id="K0T7J3"/>
<protein>
    <submittedName>
        <fullName evidence="1">Uncharacterized protein</fullName>
    </submittedName>
</protein>
<accession>K0T7J3</accession>
<evidence type="ECO:0000313" key="1">
    <source>
        <dbReference type="EMBL" id="EJK74703.1"/>
    </source>
</evidence>
<dbReference type="Proteomes" id="UP000266841">
    <property type="component" value="Unassembled WGS sequence"/>
</dbReference>